<proteinExistence type="predicted"/>
<evidence type="ECO:0000256" key="2">
    <source>
        <dbReference type="ARBA" id="ARBA00022737"/>
    </source>
</evidence>
<dbReference type="InterPro" id="IPR011990">
    <property type="entry name" value="TPR-like_helical_dom_sf"/>
</dbReference>
<keyword evidence="3" id="KW-0498">Mitosis</keyword>
<feature type="compositionally biased region" description="Low complexity" evidence="8">
    <location>
        <begin position="1320"/>
        <end position="1540"/>
    </location>
</feature>
<keyword evidence="11" id="KW-1185">Reference proteome</keyword>
<feature type="compositionally biased region" description="Low complexity" evidence="8">
    <location>
        <begin position="1270"/>
        <end position="1305"/>
    </location>
</feature>
<feature type="region of interest" description="Disordered" evidence="8">
    <location>
        <begin position="424"/>
        <end position="467"/>
    </location>
</feature>
<dbReference type="GO" id="GO:0051301">
    <property type="term" value="P:cell division"/>
    <property type="evidence" value="ECO:0007669"/>
    <property type="project" value="UniProtKB-KW"/>
</dbReference>
<feature type="compositionally biased region" description="Polar residues" evidence="8">
    <location>
        <begin position="1243"/>
        <end position="1269"/>
    </location>
</feature>
<dbReference type="Proteomes" id="UP000807716">
    <property type="component" value="Unassembled WGS sequence"/>
</dbReference>
<dbReference type="PROSITE" id="PS50005">
    <property type="entry name" value="TPR"/>
    <property type="match status" value="3"/>
</dbReference>
<evidence type="ECO:0000256" key="1">
    <source>
        <dbReference type="ARBA" id="ARBA00022618"/>
    </source>
</evidence>
<dbReference type="Gene3D" id="1.25.40.10">
    <property type="entry name" value="Tetratricopeptide repeat domain"/>
    <property type="match status" value="2"/>
</dbReference>
<dbReference type="GO" id="GO:0045842">
    <property type="term" value="P:positive regulation of mitotic metaphase/anaphase transition"/>
    <property type="evidence" value="ECO:0007669"/>
    <property type="project" value="TreeGrafter"/>
</dbReference>
<feature type="repeat" description="TPR" evidence="7">
    <location>
        <begin position="243"/>
        <end position="276"/>
    </location>
</feature>
<dbReference type="SMART" id="SM00028">
    <property type="entry name" value="TPR"/>
    <property type="match status" value="6"/>
</dbReference>
<gene>
    <name evidence="10" type="primary">CDC23</name>
    <name evidence="10" type="ORF">DFQ27_005341</name>
</gene>
<reference evidence="10" key="1">
    <citation type="journal article" date="2020" name="Fungal Divers.">
        <title>Resolving the Mortierellaceae phylogeny through synthesis of multi-gene phylogenetics and phylogenomics.</title>
        <authorList>
            <person name="Vandepol N."/>
            <person name="Liber J."/>
            <person name="Desiro A."/>
            <person name="Na H."/>
            <person name="Kennedy M."/>
            <person name="Barry K."/>
            <person name="Grigoriev I.V."/>
            <person name="Miller A.N."/>
            <person name="O'Donnell K."/>
            <person name="Stajich J.E."/>
            <person name="Bonito G."/>
        </authorList>
    </citation>
    <scope>NUCLEOTIDE SEQUENCE</scope>
    <source>
        <strain evidence="10">BC1065</strain>
    </source>
</reference>
<evidence type="ECO:0000256" key="4">
    <source>
        <dbReference type="ARBA" id="ARBA00022786"/>
    </source>
</evidence>
<dbReference type="InterPro" id="IPR019734">
    <property type="entry name" value="TPR_rpt"/>
</dbReference>
<evidence type="ECO:0000256" key="6">
    <source>
        <dbReference type="ARBA" id="ARBA00023306"/>
    </source>
</evidence>
<evidence type="ECO:0000256" key="8">
    <source>
        <dbReference type="SAM" id="MobiDB-lite"/>
    </source>
</evidence>
<keyword evidence="5 7" id="KW-0802">TPR repeat</keyword>
<dbReference type="OrthoDB" id="10262026at2759"/>
<feature type="region of interest" description="Disordered" evidence="8">
    <location>
        <begin position="1678"/>
        <end position="1699"/>
    </location>
</feature>
<keyword evidence="4" id="KW-0833">Ubl conjugation pathway</keyword>
<evidence type="ECO:0000256" key="3">
    <source>
        <dbReference type="ARBA" id="ARBA00022776"/>
    </source>
</evidence>
<comment type="caution">
    <text evidence="10">The sequence shown here is derived from an EMBL/GenBank/DDBJ whole genome shotgun (WGS) entry which is preliminary data.</text>
</comment>
<feature type="compositionally biased region" description="Polar residues" evidence="8">
    <location>
        <begin position="1306"/>
        <end position="1319"/>
    </location>
</feature>
<keyword evidence="6" id="KW-0131">Cell cycle</keyword>
<feature type="compositionally biased region" description="Low complexity" evidence="8">
    <location>
        <begin position="1224"/>
        <end position="1242"/>
    </location>
</feature>
<dbReference type="EMBL" id="JAAAJB010000038">
    <property type="protein sequence ID" value="KAG0268902.1"/>
    <property type="molecule type" value="Genomic_DNA"/>
</dbReference>
<feature type="compositionally biased region" description="Basic and acidic residues" evidence="8">
    <location>
        <begin position="1048"/>
        <end position="1059"/>
    </location>
</feature>
<keyword evidence="1" id="KW-0132">Cell division</keyword>
<dbReference type="Pfam" id="PF04049">
    <property type="entry name" value="ANAPC8"/>
    <property type="match status" value="1"/>
</dbReference>
<keyword evidence="2" id="KW-0677">Repeat</keyword>
<evidence type="ECO:0000256" key="5">
    <source>
        <dbReference type="ARBA" id="ARBA00022803"/>
    </source>
</evidence>
<dbReference type="GO" id="GO:0031145">
    <property type="term" value="P:anaphase-promoting complex-dependent catabolic process"/>
    <property type="evidence" value="ECO:0007669"/>
    <property type="project" value="TreeGrafter"/>
</dbReference>
<feature type="compositionally biased region" description="Low complexity" evidence="8">
    <location>
        <begin position="1188"/>
        <end position="1217"/>
    </location>
</feature>
<feature type="repeat" description="TPR" evidence="7">
    <location>
        <begin position="175"/>
        <end position="208"/>
    </location>
</feature>
<dbReference type="PANTHER" id="PTHR12558:SF10">
    <property type="entry name" value="CELL DIVISION CYCLE PROTEIN 23 HOMOLOG"/>
    <property type="match status" value="1"/>
</dbReference>
<evidence type="ECO:0000256" key="7">
    <source>
        <dbReference type="PROSITE-ProRule" id="PRU00339"/>
    </source>
</evidence>
<evidence type="ECO:0000313" key="11">
    <source>
        <dbReference type="Proteomes" id="UP000807716"/>
    </source>
</evidence>
<feature type="repeat" description="TPR" evidence="7">
    <location>
        <begin position="209"/>
        <end position="242"/>
    </location>
</feature>
<sequence>MVINRELDKIDAELSQLYQTGAMDSFCKYLYAIVLAKRNRKQHAAAVLVESVQQYPYNWSAWLQLTNLPANFMREMFLLHVGMESFNGEEEFEARLDELYRTFPRSAYMKEQRAMALYHAREFPAAQEIFEELTKEHPHRLDNLDVFSNLLYVTDNRTKLSFLAHSCSHTDNFRPETCLVIGNYYAMRNDHEKAVVYFKRALRLDRGYAAAWTLLGHEYLEMKNTYAAIEAYRRAVDYNHRDYRAWNGLGQTYEVLKMHYYALGYYQRATALRPYDGRLWCAMAECYESLSQDLAAIKCYTRALLGADKEKVALRKLPKLYKKIGNTEAAAHYFRKSYEQRLEEDEDSEDASEACIFLAYYERAKGNWQRAHDYAAEAMNLSSGNHFGVPPTRHLESDVANPVAGSLDSARWGLPPDHAYSVEQENTGRASRGSGGNNFNRNRRSDPEKLDQAAPPEPDVDEDVKKARRKTMDPVPFQFHTPPNPDGSPGDCTAKQNTAIQISTQLGTMVSKLGGRYPALKDVAGDLAQAVRSMPAKDSKLEELVTRYRTVMYGLIGLDHYVPYMSTRAKVIIQPLLNITDSMETALKDLMGCLSGITYDNAPPPALFRVKKDADCKVLRGIYDKLYVRATEAASKTQSSRSHKMQIEAALAKLRFQSASAYLSDQGAPEAIERISIDDGEQSELDDDLALSMSLALAAGDAFQACQHGRALKAVEKEASASEIRQYEQDIYDRLGKYSRSRDPAGAQPYSGCEEDHQSLVEAVGSALETLASSPDQSQTAFRMADNILERFLEHIQGRIMAPSAQGNFHVELQQLDIAFAELLRTIDRVPNDNPYAAMRRFSSPLSRIEGGIFQLNVCLLNRVQSAPDVSTSRSSGADHTTLRCNSAAELYRGILQETLDELDRPVQDQDDTDTRRKAIELLRSRIVLLARTTNLWNDDAKGLVAEIDSVPAWRGAERSEALNLIGDDFVAQLKATLADDHNNNNNNGAAVVGAVEAIPLIRAGSVMLQACNNVQRKTSDADPFLEEVRDADQGSEDSNTSKGQVAHQEEHIPSEATRDGSGAKLAAVPRENNNSVDHINSVVDDDDDLEIAYEMHKPIKGAEDNGNRPIVKRATADAKTDDGSPITGVIEAIAKAAESAINATKEAVKDAQSGIAFVFGVAGWAADKEPSNPGCPNPTTSPTACPASYSTSTGGATTATQSTTHESSERPTTTVSTERETSTRASPTTSPASATGSVTPSGQPSASVSATASGQPSASVSATTSEQHSASASPATSSPSVTNSASTSAQPSASASPTKSASASEHPSASVSATTSERASPATSSPSVTNSASTSAQPSASASPTKSASASEHPSASVSATTSERSSASASPATSSTASEHPSASASPATVTTSATASEQPSTSASPVASPATTSGSATKSASESSASVSATASAHSSASASPATSPVTTSESTTTSGQPSTSASPTTSPSSSGQPSASPSSATRSTESEQPTTSTPSATSTAEATTSTPETSSSTTTTEAETTTTTEATTTTTTSASPLPSLGPLPKQSTCIREMLELGDSIMQFRQLAFHLETMNETAFTTLSWQVVALERVSQSLIQHGAKYARLYLNAIWTIFRTILTELEQSQADFVNPSEFNSTVRSLSAMVQSSLIAKQCFATVPARNREGNSASFARFERPSQQHEAVGHGSNQAQEAHHTEDDYFQDDVDENQTKVARLEQQVLEGDAKSDTLAQVRERLEAWKTLQDLSLDEEVEKKETCSILGPLVDEAAQSSQRLWKASLAELDQQIDEATSAEAMISSTTMQKRARTELTLKAIELFNKGLNRARSISDANDITWAAVDLSGLISQLTPVKETLSLTSANTAPVTAYKTLDAMARAMQACRRAEWSHATHN</sequence>
<evidence type="ECO:0000313" key="10">
    <source>
        <dbReference type="EMBL" id="KAG0268902.1"/>
    </source>
</evidence>
<dbReference type="InterPro" id="IPR007192">
    <property type="entry name" value="APC8"/>
</dbReference>
<feature type="compositionally biased region" description="Low complexity" evidence="8">
    <location>
        <begin position="427"/>
        <end position="440"/>
    </location>
</feature>
<protein>
    <submittedName>
        <fullName evidence="10">Anaphase-promoting complex subunit 23</fullName>
    </submittedName>
</protein>
<feature type="region of interest" description="Disordered" evidence="8">
    <location>
        <begin position="1171"/>
        <end position="1549"/>
    </location>
</feature>
<name>A0A9P6QIK8_9FUNG</name>
<organism evidence="10 11">
    <name type="scientific">Actinomortierella ambigua</name>
    <dbReference type="NCBI Taxonomy" id="1343610"/>
    <lineage>
        <taxon>Eukaryota</taxon>
        <taxon>Fungi</taxon>
        <taxon>Fungi incertae sedis</taxon>
        <taxon>Mucoromycota</taxon>
        <taxon>Mortierellomycotina</taxon>
        <taxon>Mortierellomycetes</taxon>
        <taxon>Mortierellales</taxon>
        <taxon>Mortierellaceae</taxon>
        <taxon>Actinomortierella</taxon>
    </lineage>
</organism>
<dbReference type="SUPFAM" id="SSF48452">
    <property type="entry name" value="TPR-like"/>
    <property type="match status" value="2"/>
</dbReference>
<dbReference type="Pfam" id="PF13181">
    <property type="entry name" value="TPR_8"/>
    <property type="match status" value="2"/>
</dbReference>
<dbReference type="GO" id="GO:0005680">
    <property type="term" value="C:anaphase-promoting complex"/>
    <property type="evidence" value="ECO:0007669"/>
    <property type="project" value="InterPro"/>
</dbReference>
<dbReference type="PANTHER" id="PTHR12558">
    <property type="entry name" value="CELL DIVISION CYCLE 16,23,27"/>
    <property type="match status" value="1"/>
</dbReference>
<dbReference type="GO" id="GO:0016567">
    <property type="term" value="P:protein ubiquitination"/>
    <property type="evidence" value="ECO:0007669"/>
    <property type="project" value="TreeGrafter"/>
</dbReference>
<feature type="domain" description="Cdc23" evidence="9">
    <location>
        <begin position="2"/>
        <end position="114"/>
    </location>
</feature>
<evidence type="ECO:0000259" key="9">
    <source>
        <dbReference type="Pfam" id="PF04049"/>
    </source>
</evidence>
<accession>A0A9P6QIK8</accession>
<feature type="region of interest" description="Disordered" evidence="8">
    <location>
        <begin position="1030"/>
        <end position="1064"/>
    </location>
</feature>